<name>A0A9W9JCU4_9EURO</name>
<feature type="compositionally biased region" description="Polar residues" evidence="1">
    <location>
        <begin position="399"/>
        <end position="420"/>
    </location>
</feature>
<dbReference type="Proteomes" id="UP001150904">
    <property type="component" value="Unassembled WGS sequence"/>
</dbReference>
<feature type="compositionally biased region" description="Basic and acidic residues" evidence="1">
    <location>
        <begin position="605"/>
        <end position="614"/>
    </location>
</feature>
<feature type="compositionally biased region" description="Polar residues" evidence="1">
    <location>
        <begin position="132"/>
        <end position="144"/>
    </location>
</feature>
<feature type="compositionally biased region" description="Polar residues" evidence="1">
    <location>
        <begin position="175"/>
        <end position="192"/>
    </location>
</feature>
<dbReference type="EMBL" id="JAPQKR010000015">
    <property type="protein sequence ID" value="KAJ5194699.1"/>
    <property type="molecule type" value="Genomic_DNA"/>
</dbReference>
<gene>
    <name evidence="2" type="ORF">N7498_008137</name>
</gene>
<dbReference type="OrthoDB" id="5419922at2759"/>
<reference evidence="2" key="1">
    <citation type="submission" date="2022-12" db="EMBL/GenBank/DDBJ databases">
        <authorList>
            <person name="Petersen C."/>
        </authorList>
    </citation>
    <scope>NUCLEOTIDE SEQUENCE</scope>
    <source>
        <strain evidence="2">IBT 15544</strain>
    </source>
</reference>
<feature type="region of interest" description="Disordered" evidence="1">
    <location>
        <begin position="1"/>
        <end position="36"/>
    </location>
</feature>
<organism evidence="2 3">
    <name type="scientific">Penicillium cinerascens</name>
    <dbReference type="NCBI Taxonomy" id="70096"/>
    <lineage>
        <taxon>Eukaryota</taxon>
        <taxon>Fungi</taxon>
        <taxon>Dikarya</taxon>
        <taxon>Ascomycota</taxon>
        <taxon>Pezizomycotina</taxon>
        <taxon>Eurotiomycetes</taxon>
        <taxon>Eurotiomycetidae</taxon>
        <taxon>Eurotiales</taxon>
        <taxon>Aspergillaceae</taxon>
        <taxon>Penicillium</taxon>
    </lineage>
</organism>
<feature type="region of interest" description="Disordered" evidence="1">
    <location>
        <begin position="550"/>
        <end position="652"/>
    </location>
</feature>
<proteinExistence type="predicted"/>
<reference evidence="2" key="2">
    <citation type="journal article" date="2023" name="IMA Fungus">
        <title>Comparative genomic study of the Penicillium genus elucidates a diverse pangenome and 15 lateral gene transfer events.</title>
        <authorList>
            <person name="Petersen C."/>
            <person name="Sorensen T."/>
            <person name="Nielsen M.R."/>
            <person name="Sondergaard T.E."/>
            <person name="Sorensen J.L."/>
            <person name="Fitzpatrick D.A."/>
            <person name="Frisvad J.C."/>
            <person name="Nielsen K.L."/>
        </authorList>
    </citation>
    <scope>NUCLEOTIDE SEQUENCE</scope>
    <source>
        <strain evidence="2">IBT 15544</strain>
    </source>
</reference>
<evidence type="ECO:0008006" key="4">
    <source>
        <dbReference type="Google" id="ProtNLM"/>
    </source>
</evidence>
<evidence type="ECO:0000313" key="2">
    <source>
        <dbReference type="EMBL" id="KAJ5194699.1"/>
    </source>
</evidence>
<protein>
    <recommendedName>
        <fullName evidence="4">Protamine P1</fullName>
    </recommendedName>
</protein>
<feature type="region of interest" description="Disordered" evidence="1">
    <location>
        <begin position="82"/>
        <end position="503"/>
    </location>
</feature>
<feature type="compositionally biased region" description="Polar residues" evidence="1">
    <location>
        <begin position="225"/>
        <end position="250"/>
    </location>
</feature>
<comment type="caution">
    <text evidence="2">The sequence shown here is derived from an EMBL/GenBank/DDBJ whole genome shotgun (WGS) entry which is preliminary data.</text>
</comment>
<feature type="compositionally biased region" description="Polar residues" evidence="1">
    <location>
        <begin position="272"/>
        <end position="288"/>
    </location>
</feature>
<evidence type="ECO:0000256" key="1">
    <source>
        <dbReference type="SAM" id="MobiDB-lite"/>
    </source>
</evidence>
<evidence type="ECO:0000313" key="3">
    <source>
        <dbReference type="Proteomes" id="UP001150904"/>
    </source>
</evidence>
<accession>A0A9W9JCU4</accession>
<keyword evidence="3" id="KW-1185">Reference proteome</keyword>
<dbReference type="GeneID" id="83182500"/>
<dbReference type="AlphaFoldDB" id="A0A9W9JCU4"/>
<sequence length="698" mass="76097">MPYPRPVSPVTFESCSPLASDIDSDDLLGSDDELEDSARAAKRQRIEKLAESYLRGQPLFILSASLRGPFDEGWRNPWTKKRKTVADTEPSGVRPDGHVREAEPVIQETASLRPKYREDLSVSRPSVDASLAETSTVVSVQGPKSSFVVGSAHKRPFQHAAADQENRAAPRSARKPQQASSMSLSTSDTTFTGDGPTKWLKKDRKSMNFARFEPPSSPTPEMTSRQSGDTSRTSVPRSVSGQASKPSALQTPKIFTVPEQPNMDTAAHISPRSAQTAVPATYQPSGVSKRSPHKEQTSPKKTGHAATSFHVVNSSSQLPRFEYRRWHLDSSSHAESKSPGRKPLESPQPAEAVNEQDEDTAMPDALEPANEPLADNGAKETDQSIRRSKDLRFVDIEASKSTVTYPQVPTEHNTYDTLPSAQEIPPPPGISDRMPSLHSTAMPKTDTEHNGDTSPDTQLSTQAALLHAQKSFQDDLESPEQEHGKTPAQPRPQSPSGDDSVLLAQETPIYRPNATEKFLLQGSRQIVRDRMQAMSTQCLIDAATPFAFSTEKKAQAHRPMSPQETSPREPEMAQLEASPLQSPDGSLPSPENAYETARSGPGTSSRHECERRTEQAPAHPPTTQGTALPFDLSGDTPATAQDGQGGDSFPLSQAIADLGSWLRQSSDFLKELRPSSQSRRGKSPEDTPASAWNLDMTR</sequence>
<feature type="compositionally biased region" description="Polar residues" evidence="1">
    <location>
        <begin position="452"/>
        <end position="463"/>
    </location>
</feature>
<feature type="region of interest" description="Disordered" evidence="1">
    <location>
        <begin position="669"/>
        <end position="698"/>
    </location>
</feature>
<feature type="compositionally biased region" description="Basic and acidic residues" evidence="1">
    <location>
        <begin position="321"/>
        <end position="344"/>
    </location>
</feature>
<feature type="compositionally biased region" description="Acidic residues" evidence="1">
    <location>
        <begin position="22"/>
        <end position="35"/>
    </location>
</feature>
<feature type="compositionally biased region" description="Basic and acidic residues" evidence="1">
    <location>
        <begin position="377"/>
        <end position="398"/>
    </location>
</feature>
<dbReference type="RefSeq" id="XP_058305187.1">
    <property type="nucleotide sequence ID" value="XM_058455199.1"/>
</dbReference>